<dbReference type="AlphaFoldDB" id="A0A0E0LEK5"/>
<evidence type="ECO:0000313" key="2">
    <source>
        <dbReference type="Proteomes" id="UP000026962"/>
    </source>
</evidence>
<name>A0A0E0LEK5_ORYPU</name>
<keyword evidence="2" id="KW-1185">Reference proteome</keyword>
<reference evidence="1" key="1">
    <citation type="submission" date="2015-04" db="UniProtKB">
        <authorList>
            <consortium name="EnsemblPlants"/>
        </authorList>
    </citation>
    <scope>IDENTIFICATION</scope>
</reference>
<proteinExistence type="predicted"/>
<dbReference type="EnsemblPlants" id="OPUNC06G22160.1">
    <property type="protein sequence ID" value="OPUNC06G22160.1"/>
    <property type="gene ID" value="OPUNC06G22160"/>
</dbReference>
<dbReference type="Gramene" id="OPUNC06G22160.1">
    <property type="protein sequence ID" value="OPUNC06G22160.1"/>
    <property type="gene ID" value="OPUNC06G22160"/>
</dbReference>
<evidence type="ECO:0000313" key="1">
    <source>
        <dbReference type="EnsemblPlants" id="OPUNC06G22160.1"/>
    </source>
</evidence>
<dbReference type="Proteomes" id="UP000026962">
    <property type="component" value="Chromosome 6"/>
</dbReference>
<sequence length="67" mass="7057">MHSQVKVRVRENHAVAGDDQETAAVAINGGAGKVMDNGADPLSTSTAHSDQRRHFQAIGAIGLSYKI</sequence>
<accession>A0A0E0LEK5</accession>
<dbReference type="HOGENOM" id="CLU_2816892_0_0_1"/>
<reference evidence="1" key="2">
    <citation type="submission" date="2018-05" db="EMBL/GenBank/DDBJ databases">
        <title>OpunRS2 (Oryza punctata Reference Sequence Version 2).</title>
        <authorList>
            <person name="Zhang J."/>
            <person name="Kudrna D."/>
            <person name="Lee S."/>
            <person name="Talag J."/>
            <person name="Welchert J."/>
            <person name="Wing R.A."/>
        </authorList>
    </citation>
    <scope>NUCLEOTIDE SEQUENCE [LARGE SCALE GENOMIC DNA]</scope>
</reference>
<protein>
    <submittedName>
        <fullName evidence="1">Uncharacterized protein</fullName>
    </submittedName>
</protein>
<organism evidence="1">
    <name type="scientific">Oryza punctata</name>
    <name type="common">Red rice</name>
    <dbReference type="NCBI Taxonomy" id="4537"/>
    <lineage>
        <taxon>Eukaryota</taxon>
        <taxon>Viridiplantae</taxon>
        <taxon>Streptophyta</taxon>
        <taxon>Embryophyta</taxon>
        <taxon>Tracheophyta</taxon>
        <taxon>Spermatophyta</taxon>
        <taxon>Magnoliopsida</taxon>
        <taxon>Liliopsida</taxon>
        <taxon>Poales</taxon>
        <taxon>Poaceae</taxon>
        <taxon>BOP clade</taxon>
        <taxon>Oryzoideae</taxon>
        <taxon>Oryzeae</taxon>
        <taxon>Oryzinae</taxon>
        <taxon>Oryza</taxon>
    </lineage>
</organism>